<feature type="compositionally biased region" description="Polar residues" evidence="4">
    <location>
        <begin position="33"/>
        <end position="50"/>
    </location>
</feature>
<evidence type="ECO:0000313" key="7">
    <source>
        <dbReference type="EMBL" id="TDU66522.1"/>
    </source>
</evidence>
<dbReference type="PANTHER" id="PTHR36220:SF1">
    <property type="entry name" value="GAMMA TUBULIN COMPLEX COMPONENT C-TERMINAL DOMAIN-CONTAINING PROTEIN"/>
    <property type="match status" value="1"/>
</dbReference>
<keyword evidence="2" id="KW-0677">Repeat</keyword>
<feature type="domain" description="Cadherin" evidence="6">
    <location>
        <begin position="842"/>
        <end position="935"/>
    </location>
</feature>
<dbReference type="RefSeq" id="WP_133796627.1">
    <property type="nucleotide sequence ID" value="NZ_SOCA01000008.1"/>
</dbReference>
<dbReference type="PANTHER" id="PTHR36220">
    <property type="entry name" value="UNNAMED PRODUCT"/>
    <property type="match status" value="1"/>
</dbReference>
<comment type="caution">
    <text evidence="7">The sequence shown here is derived from an EMBL/GenBank/DDBJ whole genome shotgun (WGS) entry which is preliminary data.</text>
</comment>
<dbReference type="InterPro" id="IPR028994">
    <property type="entry name" value="Integrin_alpha_N"/>
</dbReference>
<dbReference type="PRINTS" id="PR00205">
    <property type="entry name" value="CADHERIN"/>
</dbReference>
<sequence length="1879" mass="192565">MMIRLPVSHVICGLMVTLLFAATQIQAEPAQVAEQTPVATGKPQQMTSPDQVPEGLGKSDWQNIRAAHKAWEHSFLPMEDGWQARNGGQQWITQFDGRGFLARPKGADWQWGLELRSYGFGRQQRAVAGRPAVKAEGQRLSYQWDADVQEWFVNDERGLEHGFTMARRPEGAAAGAELDVVLGTRGTLKASVAADAQTIYFRDAAGAPVVTYAGLKVWDADGQVLASHFLAGPAGGIILRVQEGAARYPITIDPIAQQAYVKPSLESLGYAGVGDCFGWSVAVSGDTVVVGAREEDSSTPGVNGTPNENASNSGAAYVFVRSGSTWSQQAYLKAAQVTMNDQFGDSVAVSGDTVVVGAYLEDGSTPGINGMPDELVGNSGAAYVFVRSGTEWSQQAYLKAAQVTGGDYFGASVAVSGDTVVVGATQEDSSTPGVNGTPDESASASGAAYVFVRSGTEWSQQAYLKAAQVTGDDYFGFSVAVSGDTVVVGAYQEDGSTPGVNGTPNEGASASGAAYVFVRSGSTWSQQAYLKAAQVSASDQFGFSVAVSGDTVVVGAREEDSSTPGVNGTPDESASASGAAYVFVRSGTEWSQQAYLKAAQVTASDYFGFSVAVSGDTVVVGAYQEDGGTPGINGTPNELASGSGAAYIFTGLGPVAPVPAVTGVDIASGSTAGGTTVTITGTGFTGATDVTFGGVAAVIFTVVNDTTITATAPAHEAGPVSLQVTTSGGQSVANSLYTYVVPAPTVALNTGGLIRTATTLTITGTNFDAATPGNNTVVFSPAGSGTVTASTATSLTVTSLSGLRPGALNAVVTTHGLSSHPAVQVATVSNSAPTGLALSHTTLHENSAANSTVGTLNSTDPDGPETFIYTLVTGTGSTDNEAFNISGDALRISAVPDYETKSSYSVRVSTTDSGGLTFEHSFTITITNSNESPTALALSADTLPENSAPNSTVGTLSSTDPDAGDTFTYTLVSGTGGTDNAAFNISGSALRFTDVPDYETQSSYSVRVSTIDSGGLIFENSFTITITDVNDAPTALALSGSTVSENNLANATVGTLSATDPDPDSTHTFSLVEGTGDTDNDSFSIVDTQLRISVSADYETKSTYSIRVQADDGEGGLHEQVFTLTILDVAEPVIAILGKDQPITNGDTTPDAADATDFGRVALINTPVTHLFTIANGGDATLNLASPAVVLSGPGAADFKVTTPPAAAVAASDQTTFAITFDPLLPGLRTATVTVASDDGANGIYSFTITGFGGLTKPLAQTITFTPPTTVYLGQSPLNLSAYASSGLPVTLSVVPVGTTAAGASFAGNVLGFTGIGKVKVQAVQAGDGSYAAAKTVVKTITVKATPATLTLVDLAQTYTGTPRAIGTLGGSGEVMIEYKIGTVFGSTAPTAAGKYSVKATDSSGTKTGSLTINKAPLYVTPDDKRKFAGQENPELTVVYSGFRESDTVAVFTKTPVLKTTAKATSGGGLYLITASGGVASNYLFVYQQGTMVVESFGGSYEALLVDADALPVGKLTLTVPLTGQAFTGKLATATETAALSLKGSLTTNVGDELATGTCTVMKGSVPYVVSFTLPMQGDMLVTASRAAQPLGGAVTGRKLLLLPKGGKVLYGGAHTVVLEPALPAAGDIPAGAGWAKSTLSTTGVMTLAGRLADGTVFTTSLAPDEDPDPGYRLFVQPYKSRRESSLGGVFTLLPHPTLANRRYVEEAGLIWEKEGLAADATYRVGFGPVTTVMMLDPWLLPVAAKGSTPAITLAARLGLTDGSFGVWHSDTGSTLNGNLPTRVGLSLKNVVSVQLPETTPVNPTKWKTTLVPTTGLFSGSFELADTGAKPRVVTFIGVLRQPATAPDILIGDGHYLLPALPSAPSPEKVSGEVRFTRP</sequence>
<dbReference type="EMBL" id="SOCA01000008">
    <property type="protein sequence ID" value="TDU66522.1"/>
    <property type="molecule type" value="Genomic_DNA"/>
</dbReference>
<reference evidence="7 8" key="1">
    <citation type="submission" date="2019-03" db="EMBL/GenBank/DDBJ databases">
        <title>Genomic Encyclopedia of Archaeal and Bacterial Type Strains, Phase II (KMG-II): from individual species to whole genera.</title>
        <authorList>
            <person name="Goeker M."/>
        </authorList>
    </citation>
    <scope>NUCLEOTIDE SEQUENCE [LARGE SCALE GENOMIC DNA]</scope>
    <source>
        <strain evidence="7 8">ATCC 25309</strain>
    </source>
</reference>
<dbReference type="InterPro" id="IPR013517">
    <property type="entry name" value="FG-GAP"/>
</dbReference>
<dbReference type="Gene3D" id="3.30.160.710">
    <property type="match status" value="1"/>
</dbReference>
<dbReference type="SUPFAM" id="SSF81296">
    <property type="entry name" value="E set domains"/>
    <property type="match status" value="1"/>
</dbReference>
<evidence type="ECO:0000256" key="2">
    <source>
        <dbReference type="ARBA" id="ARBA00022737"/>
    </source>
</evidence>
<evidence type="ECO:0000256" key="4">
    <source>
        <dbReference type="SAM" id="MobiDB-lite"/>
    </source>
</evidence>
<feature type="domain" description="Cadherin" evidence="6">
    <location>
        <begin position="1042"/>
        <end position="1134"/>
    </location>
</feature>
<accession>A0A4R7RMH1</accession>
<dbReference type="Gene3D" id="2.60.40.10">
    <property type="entry name" value="Immunoglobulins"/>
    <property type="match status" value="2"/>
</dbReference>
<evidence type="ECO:0000256" key="3">
    <source>
        <dbReference type="ARBA" id="ARBA00023180"/>
    </source>
</evidence>
<dbReference type="SMART" id="SM00112">
    <property type="entry name" value="CA"/>
    <property type="match status" value="3"/>
</dbReference>
<dbReference type="InterPro" id="IPR015919">
    <property type="entry name" value="Cadherin-like_sf"/>
</dbReference>
<dbReference type="SMART" id="SM00736">
    <property type="entry name" value="CADG"/>
    <property type="match status" value="2"/>
</dbReference>
<dbReference type="Gene3D" id="2.130.10.130">
    <property type="entry name" value="Integrin alpha, N-terminal"/>
    <property type="match status" value="2"/>
</dbReference>
<dbReference type="GO" id="GO:0016020">
    <property type="term" value="C:membrane"/>
    <property type="evidence" value="ECO:0007669"/>
    <property type="project" value="InterPro"/>
</dbReference>
<dbReference type="SMART" id="SM00429">
    <property type="entry name" value="IPT"/>
    <property type="match status" value="1"/>
</dbReference>
<dbReference type="SUPFAM" id="SSF49313">
    <property type="entry name" value="Cadherin-like"/>
    <property type="match status" value="3"/>
</dbReference>
<organism evidence="7 8">
    <name type="scientific">Prosthecobacter fusiformis</name>
    <dbReference type="NCBI Taxonomy" id="48464"/>
    <lineage>
        <taxon>Bacteria</taxon>
        <taxon>Pseudomonadati</taxon>
        <taxon>Verrucomicrobiota</taxon>
        <taxon>Verrucomicrobiia</taxon>
        <taxon>Verrucomicrobiales</taxon>
        <taxon>Verrucomicrobiaceae</taxon>
        <taxon>Prosthecobacter</taxon>
    </lineage>
</organism>
<name>A0A4R7RMH1_9BACT</name>
<dbReference type="SMART" id="SM00191">
    <property type="entry name" value="Int_alpha"/>
    <property type="match status" value="6"/>
</dbReference>
<dbReference type="Pfam" id="PF18676">
    <property type="entry name" value="MBG_2"/>
    <property type="match status" value="1"/>
</dbReference>
<dbReference type="OrthoDB" id="9809583at2"/>
<feature type="signal peptide" evidence="5">
    <location>
        <begin position="1"/>
        <end position="27"/>
    </location>
</feature>
<evidence type="ECO:0000256" key="5">
    <source>
        <dbReference type="SAM" id="SignalP"/>
    </source>
</evidence>
<dbReference type="Pfam" id="PF14312">
    <property type="entry name" value="FG-GAP_2"/>
    <property type="match status" value="6"/>
</dbReference>
<dbReference type="Pfam" id="PF01833">
    <property type="entry name" value="TIG"/>
    <property type="match status" value="1"/>
</dbReference>
<evidence type="ECO:0000256" key="1">
    <source>
        <dbReference type="ARBA" id="ARBA00022729"/>
    </source>
</evidence>
<dbReference type="InterPro" id="IPR002126">
    <property type="entry name" value="Cadherin-like_dom"/>
</dbReference>
<protein>
    <submittedName>
        <fullName evidence="7">FG-GAP repeat protein</fullName>
    </submittedName>
</protein>
<dbReference type="InterPro" id="IPR002909">
    <property type="entry name" value="IPT_dom"/>
</dbReference>
<dbReference type="CDD" id="cd11304">
    <property type="entry name" value="Cadherin_repeat"/>
    <property type="match status" value="3"/>
</dbReference>
<dbReference type="GO" id="GO:0007156">
    <property type="term" value="P:homophilic cell adhesion via plasma membrane adhesion molecules"/>
    <property type="evidence" value="ECO:0007669"/>
    <property type="project" value="InterPro"/>
</dbReference>
<feature type="domain" description="Cadherin" evidence="6">
    <location>
        <begin position="942"/>
        <end position="1035"/>
    </location>
</feature>
<evidence type="ECO:0000313" key="8">
    <source>
        <dbReference type="Proteomes" id="UP000295662"/>
    </source>
</evidence>
<evidence type="ECO:0000259" key="6">
    <source>
        <dbReference type="PROSITE" id="PS50268"/>
    </source>
</evidence>
<dbReference type="GO" id="GO:0005509">
    <property type="term" value="F:calcium ion binding"/>
    <property type="evidence" value="ECO:0007669"/>
    <property type="project" value="InterPro"/>
</dbReference>
<proteinExistence type="predicted"/>
<dbReference type="Gene3D" id="2.60.40.60">
    <property type="entry name" value="Cadherins"/>
    <property type="match status" value="3"/>
</dbReference>
<keyword evidence="1 5" id="KW-0732">Signal</keyword>
<keyword evidence="8" id="KW-1185">Reference proteome</keyword>
<dbReference type="InterPro" id="IPR013783">
    <property type="entry name" value="Ig-like_fold"/>
</dbReference>
<dbReference type="InterPro" id="IPR014756">
    <property type="entry name" value="Ig_E-set"/>
</dbReference>
<dbReference type="InterPro" id="IPR006644">
    <property type="entry name" value="Cadg"/>
</dbReference>
<feature type="region of interest" description="Disordered" evidence="4">
    <location>
        <begin position="31"/>
        <end position="57"/>
    </location>
</feature>
<dbReference type="InterPro" id="IPR041286">
    <property type="entry name" value="MBG_2"/>
</dbReference>
<dbReference type="InterPro" id="IPR013519">
    <property type="entry name" value="Int_alpha_beta-p"/>
</dbReference>
<dbReference type="Proteomes" id="UP000295662">
    <property type="component" value="Unassembled WGS sequence"/>
</dbReference>
<feature type="chain" id="PRO_5020710811" evidence="5">
    <location>
        <begin position="28"/>
        <end position="1879"/>
    </location>
</feature>
<keyword evidence="3" id="KW-0325">Glycoprotein</keyword>
<dbReference type="NCBIfam" id="NF012200">
    <property type="entry name" value="choice_anch_D"/>
    <property type="match status" value="1"/>
</dbReference>
<dbReference type="PROSITE" id="PS50268">
    <property type="entry name" value="CADHERIN_2"/>
    <property type="match status" value="3"/>
</dbReference>
<gene>
    <name evidence="7" type="ORF">EI77_03617</name>
</gene>